<dbReference type="Proteomes" id="UP000799429">
    <property type="component" value="Unassembled WGS sequence"/>
</dbReference>
<dbReference type="EC" id="3.6.4.13" evidence="2"/>
<dbReference type="PROSITE" id="PS51194">
    <property type="entry name" value="HELICASE_CTER"/>
    <property type="match status" value="1"/>
</dbReference>
<evidence type="ECO:0000256" key="5">
    <source>
        <dbReference type="ARBA" id="ARBA00022801"/>
    </source>
</evidence>
<dbReference type="GO" id="GO:0006397">
    <property type="term" value="P:mRNA processing"/>
    <property type="evidence" value="ECO:0007669"/>
    <property type="project" value="UniProtKB-KW"/>
</dbReference>
<feature type="compositionally biased region" description="Basic and acidic residues" evidence="14">
    <location>
        <begin position="132"/>
        <end position="189"/>
    </location>
</feature>
<feature type="compositionally biased region" description="Basic and acidic residues" evidence="14">
    <location>
        <begin position="925"/>
        <end position="940"/>
    </location>
</feature>
<evidence type="ECO:0000256" key="1">
    <source>
        <dbReference type="ARBA" id="ARBA00004123"/>
    </source>
</evidence>
<evidence type="ECO:0000256" key="12">
    <source>
        <dbReference type="ARBA" id="ARBA00047984"/>
    </source>
</evidence>
<evidence type="ECO:0000259" key="17">
    <source>
        <dbReference type="PROSITE" id="PS51195"/>
    </source>
</evidence>
<protein>
    <recommendedName>
        <fullName evidence="2">RNA helicase</fullName>
        <ecNumber evidence="2">3.6.4.13</ecNumber>
    </recommendedName>
</protein>
<evidence type="ECO:0000259" key="16">
    <source>
        <dbReference type="PROSITE" id="PS51194"/>
    </source>
</evidence>
<keyword evidence="3" id="KW-0507">mRNA processing</keyword>
<dbReference type="GO" id="GO:0008380">
    <property type="term" value="P:RNA splicing"/>
    <property type="evidence" value="ECO:0007669"/>
    <property type="project" value="UniProtKB-KW"/>
</dbReference>
<dbReference type="InterPro" id="IPR000629">
    <property type="entry name" value="RNA-helicase_DEAD-box_CS"/>
</dbReference>
<keyword evidence="8" id="KW-0508">mRNA splicing</keyword>
<feature type="compositionally biased region" description="Polar residues" evidence="14">
    <location>
        <begin position="347"/>
        <end position="362"/>
    </location>
</feature>
<evidence type="ECO:0000256" key="14">
    <source>
        <dbReference type="SAM" id="MobiDB-lite"/>
    </source>
</evidence>
<dbReference type="SMART" id="SM00487">
    <property type="entry name" value="DEXDc"/>
    <property type="match status" value="1"/>
</dbReference>
<dbReference type="InterPro" id="IPR014014">
    <property type="entry name" value="RNA_helicase_DEAD_Q_motif"/>
</dbReference>
<keyword evidence="9" id="KW-0539">Nucleus</keyword>
<dbReference type="GO" id="GO:0016787">
    <property type="term" value="F:hydrolase activity"/>
    <property type="evidence" value="ECO:0007669"/>
    <property type="project" value="UniProtKB-KW"/>
</dbReference>
<dbReference type="InterPro" id="IPR056149">
    <property type="entry name" value="PRP5/DDX46/KHDC4_KH"/>
</dbReference>
<dbReference type="FunFam" id="3.40.50.300:FF:000079">
    <property type="entry name" value="probable ATP-dependent RNA helicase DDX17"/>
    <property type="match status" value="1"/>
</dbReference>
<feature type="domain" description="Helicase ATP-binding" evidence="15">
    <location>
        <begin position="541"/>
        <end position="719"/>
    </location>
</feature>
<dbReference type="GO" id="GO:0005524">
    <property type="term" value="F:ATP binding"/>
    <property type="evidence" value="ECO:0007669"/>
    <property type="project" value="UniProtKB-KW"/>
</dbReference>
<dbReference type="AlphaFoldDB" id="A0A9P4SJ16"/>
<keyword evidence="7" id="KW-0067">ATP-binding</keyword>
<feature type="domain" description="DEAD-box RNA helicase Q" evidence="17">
    <location>
        <begin position="510"/>
        <end position="538"/>
    </location>
</feature>
<dbReference type="SMART" id="SM00490">
    <property type="entry name" value="HELICc"/>
    <property type="match status" value="1"/>
</dbReference>
<dbReference type="GO" id="GO:0005634">
    <property type="term" value="C:nucleus"/>
    <property type="evidence" value="ECO:0007669"/>
    <property type="project" value="UniProtKB-SubCell"/>
</dbReference>
<feature type="region of interest" description="Disordered" evidence="14">
    <location>
        <begin position="1"/>
        <end position="216"/>
    </location>
</feature>
<dbReference type="SUPFAM" id="SSF52540">
    <property type="entry name" value="P-loop containing nucleoside triphosphate hydrolases"/>
    <property type="match status" value="1"/>
</dbReference>
<feature type="short sequence motif" description="Q motif" evidence="13">
    <location>
        <begin position="510"/>
        <end position="538"/>
    </location>
</feature>
<evidence type="ECO:0000256" key="10">
    <source>
        <dbReference type="ARBA" id="ARBA00037330"/>
    </source>
</evidence>
<dbReference type="GO" id="GO:0003724">
    <property type="term" value="F:RNA helicase activity"/>
    <property type="evidence" value="ECO:0007669"/>
    <property type="project" value="UniProtKB-EC"/>
</dbReference>
<reference evidence="18" key="1">
    <citation type="journal article" date="2020" name="Stud. Mycol.">
        <title>101 Dothideomycetes genomes: a test case for predicting lifestyles and emergence of pathogens.</title>
        <authorList>
            <person name="Haridas S."/>
            <person name="Albert R."/>
            <person name="Binder M."/>
            <person name="Bloem J."/>
            <person name="Labutti K."/>
            <person name="Salamov A."/>
            <person name="Andreopoulos B."/>
            <person name="Baker S."/>
            <person name="Barry K."/>
            <person name="Bills G."/>
            <person name="Bluhm B."/>
            <person name="Cannon C."/>
            <person name="Castanera R."/>
            <person name="Culley D."/>
            <person name="Daum C."/>
            <person name="Ezra D."/>
            <person name="Gonzalez J."/>
            <person name="Henrissat B."/>
            <person name="Kuo A."/>
            <person name="Liang C."/>
            <person name="Lipzen A."/>
            <person name="Lutzoni F."/>
            <person name="Magnuson J."/>
            <person name="Mondo S."/>
            <person name="Nolan M."/>
            <person name="Ohm R."/>
            <person name="Pangilinan J."/>
            <person name="Park H.-J."/>
            <person name="Ramirez L."/>
            <person name="Alfaro M."/>
            <person name="Sun H."/>
            <person name="Tritt A."/>
            <person name="Yoshinaga Y."/>
            <person name="Zwiers L.-H."/>
            <person name="Turgeon B."/>
            <person name="Goodwin S."/>
            <person name="Spatafora J."/>
            <person name="Crous P."/>
            <person name="Grigoriev I."/>
        </authorList>
    </citation>
    <scope>NUCLEOTIDE SEQUENCE</scope>
    <source>
        <strain evidence="18">CBS 101060</strain>
    </source>
</reference>
<dbReference type="OrthoDB" id="196131at2759"/>
<dbReference type="PROSITE" id="PS51192">
    <property type="entry name" value="HELICASE_ATP_BIND_1"/>
    <property type="match status" value="1"/>
</dbReference>
<evidence type="ECO:0000256" key="9">
    <source>
        <dbReference type="ARBA" id="ARBA00023242"/>
    </source>
</evidence>
<keyword evidence="4" id="KW-0547">Nucleotide-binding</keyword>
<dbReference type="PROSITE" id="PS51195">
    <property type="entry name" value="Q_MOTIF"/>
    <property type="match status" value="1"/>
</dbReference>
<evidence type="ECO:0000256" key="11">
    <source>
        <dbReference type="ARBA" id="ARBA00038511"/>
    </source>
</evidence>
<evidence type="ECO:0000256" key="4">
    <source>
        <dbReference type="ARBA" id="ARBA00022741"/>
    </source>
</evidence>
<keyword evidence="6" id="KW-0347">Helicase</keyword>
<dbReference type="PANTHER" id="PTHR47958">
    <property type="entry name" value="ATP-DEPENDENT RNA HELICASE DBP3"/>
    <property type="match status" value="1"/>
</dbReference>
<comment type="function">
    <text evidence="10">ATP-dependent RNA helicase involved spliceosome assembly and in nuclear splicing. Catalyzes an ATP-dependent conformational change of U2 snRNP. Bridges U1 and U2 snRNPs and enables stable U2 snRNP association with intron RNA.</text>
</comment>
<feature type="region of interest" description="Disordered" evidence="14">
    <location>
        <begin position="925"/>
        <end position="949"/>
    </location>
</feature>
<comment type="catalytic activity">
    <reaction evidence="12">
        <text>ATP + H2O = ADP + phosphate + H(+)</text>
        <dbReference type="Rhea" id="RHEA:13065"/>
        <dbReference type="ChEBI" id="CHEBI:15377"/>
        <dbReference type="ChEBI" id="CHEBI:15378"/>
        <dbReference type="ChEBI" id="CHEBI:30616"/>
        <dbReference type="ChEBI" id="CHEBI:43474"/>
        <dbReference type="ChEBI" id="CHEBI:456216"/>
        <dbReference type="EC" id="3.6.4.13"/>
    </reaction>
</comment>
<dbReference type="Gene3D" id="3.40.50.300">
    <property type="entry name" value="P-loop containing nucleotide triphosphate hydrolases"/>
    <property type="match status" value="2"/>
</dbReference>
<dbReference type="Pfam" id="PF23469">
    <property type="entry name" value="KH_12"/>
    <property type="match status" value="1"/>
</dbReference>
<dbReference type="InterPro" id="IPR027417">
    <property type="entry name" value="P-loop_NTPase"/>
</dbReference>
<evidence type="ECO:0000313" key="19">
    <source>
        <dbReference type="Proteomes" id="UP000799429"/>
    </source>
</evidence>
<evidence type="ECO:0000256" key="6">
    <source>
        <dbReference type="ARBA" id="ARBA00022806"/>
    </source>
</evidence>
<dbReference type="CDD" id="cd18787">
    <property type="entry name" value="SF2_C_DEAD"/>
    <property type="match status" value="1"/>
</dbReference>
<accession>A0A9P4SJ16</accession>
<dbReference type="EMBL" id="MU006090">
    <property type="protein sequence ID" value="KAF2842478.1"/>
    <property type="molecule type" value="Genomic_DNA"/>
</dbReference>
<keyword evidence="5 18" id="KW-0378">Hydrolase</keyword>
<evidence type="ECO:0000256" key="13">
    <source>
        <dbReference type="PROSITE-ProRule" id="PRU00552"/>
    </source>
</evidence>
<evidence type="ECO:0000256" key="7">
    <source>
        <dbReference type="ARBA" id="ARBA00022840"/>
    </source>
</evidence>
<proteinExistence type="inferred from homology"/>
<comment type="similarity">
    <text evidence="11">Belongs to the DEAD box helicase family. DDX46/PRP5 subfamily.</text>
</comment>
<feature type="compositionally biased region" description="Basic and acidic residues" evidence="14">
    <location>
        <begin position="27"/>
        <end position="92"/>
    </location>
</feature>
<comment type="subcellular location">
    <subcellularLocation>
        <location evidence="1">Nucleus</location>
    </subcellularLocation>
</comment>
<feature type="region of interest" description="Disordered" evidence="14">
    <location>
        <begin position="240"/>
        <end position="377"/>
    </location>
</feature>
<dbReference type="InterPro" id="IPR014001">
    <property type="entry name" value="Helicase_ATP-bd"/>
</dbReference>
<dbReference type="Pfam" id="PF00271">
    <property type="entry name" value="Helicase_C"/>
    <property type="match status" value="1"/>
</dbReference>
<name>A0A9P4SJ16_9PEZI</name>
<feature type="compositionally biased region" description="Polar residues" evidence="14">
    <location>
        <begin position="283"/>
        <end position="294"/>
    </location>
</feature>
<feature type="compositionally biased region" description="Basic and acidic residues" evidence="14">
    <location>
        <begin position="363"/>
        <end position="375"/>
    </location>
</feature>
<keyword evidence="19" id="KW-1185">Reference proteome</keyword>
<evidence type="ECO:0000256" key="2">
    <source>
        <dbReference type="ARBA" id="ARBA00012552"/>
    </source>
</evidence>
<dbReference type="PROSITE" id="PS00039">
    <property type="entry name" value="DEAD_ATP_HELICASE"/>
    <property type="match status" value="1"/>
</dbReference>
<dbReference type="InterPro" id="IPR001650">
    <property type="entry name" value="Helicase_C-like"/>
</dbReference>
<feature type="compositionally biased region" description="Basic and acidic residues" evidence="14">
    <location>
        <begin position="102"/>
        <end position="124"/>
    </location>
</feature>
<sequence>MIELNTVGEVGRRSARAGVGVQQQIPNDRRDDRRNDRRSDRREGRRDERRDDRRYDHRDERRDDRRADDHHYRPDRRERSPNSRYRERSSVRDRRHRSRSKDRRERRENSRDRARLRDDDSADSRRRHRRDNSRDRPANERSNDKSDEPNLKRKNQENDDAEAKRRLAKLEAWKAKQLAQKEQKRKEEEAMSGNQILQAMEKRENAVTDASNQNPEKIVAEVTDNKSDKTLAEVINPFADLPVPLNGSIPKTSSSSSIQEPDQAPPSLFMKKSAKISRFGFSGKTNAESENTANKAGLGFEDEESSKKKLQKLSPTMPVESLSTIGDPMVIDGATEAADASKEDENINGNDRSTSSKASKVQDSQKKAASEDTPMKDVAAYDPVTGEELDPVDAYLSTLTFPDENKPQKFSRKLKKEVNETILDDENNELDAVELGDPEDILALANKKKRKEIPIVDHSKVEYIPFRKNFYVEPQEYADMTEEELADLRLELDGIKIRAPANVKVPKPVQSWGQCGLNVPTMEVIRKLGYEKPSAIQTQAIPAIMAGLDVIGVAKTGSGKTVAFLLPMFRHILDQPKLTARDGPIAIIMAPTRELAVQIHKDAANFARKVGLRAVCCYGGAPIKDQIAELKRGCEIVIVTPGRFVDLLTSNSGRLTNLRRVTYVVLDEADRMFDMGFEPQVTRILQNVRPDRQTVLFSATMPPKLEGLVRKTMRKPVEITVGGRSVVAPEITQMIEIRPENSKLFRVLELLGELFENDEDARSLIFVERQETADIVLRDLMRKGYPCQSIHGAKDQIDRDSAIDDFKNGVIPVLVATSVAARGLDVKQLKLVINYDSPSHLEDYVHRAGRTGRAGNLGTAVTFLTPEQERYAPDIAKALKQSGQPIPEELQKLVDSHLQKVKEGKAKATGLGFGGKGLEHIAAEREAMRGRERGQYKTGDDPEDDKDDKTAGIEIVVKSSSDPTPSAAADTSGIGEPLIVVHKRAPPPASKPGKPLDKLEQVRLAAASINGRLTQQGQLRGGQPVDNKGPDAGAFHATLEINDYPQKARWAVTNRTNVAKILDATGTSITTKGSYYPTGKEPNLDKGDNPKLYILVEGDTEIVVKTAMHELVRLLKEGTIASSEFSHRAAPTGKYKVL</sequence>
<gene>
    <name evidence="18" type="ORF">M501DRAFT_421252</name>
</gene>
<organism evidence="18 19">
    <name type="scientific">Patellaria atrata CBS 101060</name>
    <dbReference type="NCBI Taxonomy" id="1346257"/>
    <lineage>
        <taxon>Eukaryota</taxon>
        <taxon>Fungi</taxon>
        <taxon>Dikarya</taxon>
        <taxon>Ascomycota</taxon>
        <taxon>Pezizomycotina</taxon>
        <taxon>Dothideomycetes</taxon>
        <taxon>Dothideomycetes incertae sedis</taxon>
        <taxon>Patellariales</taxon>
        <taxon>Patellariaceae</taxon>
        <taxon>Patellaria</taxon>
    </lineage>
</organism>
<dbReference type="CDD" id="cd17953">
    <property type="entry name" value="DEADc_DDX46"/>
    <property type="match status" value="1"/>
</dbReference>
<comment type="caution">
    <text evidence="18">The sequence shown here is derived from an EMBL/GenBank/DDBJ whole genome shotgun (WGS) entry which is preliminary data.</text>
</comment>
<dbReference type="GO" id="GO:0003676">
    <property type="term" value="F:nucleic acid binding"/>
    <property type="evidence" value="ECO:0007669"/>
    <property type="project" value="InterPro"/>
</dbReference>
<evidence type="ECO:0000313" key="18">
    <source>
        <dbReference type="EMBL" id="KAF2842478.1"/>
    </source>
</evidence>
<evidence type="ECO:0000256" key="8">
    <source>
        <dbReference type="ARBA" id="ARBA00023187"/>
    </source>
</evidence>
<dbReference type="Pfam" id="PF00270">
    <property type="entry name" value="DEAD"/>
    <property type="match status" value="1"/>
</dbReference>
<evidence type="ECO:0000259" key="15">
    <source>
        <dbReference type="PROSITE" id="PS51192"/>
    </source>
</evidence>
<evidence type="ECO:0000256" key="3">
    <source>
        <dbReference type="ARBA" id="ARBA00022664"/>
    </source>
</evidence>
<feature type="domain" description="Helicase C-terminal" evidence="16">
    <location>
        <begin position="746"/>
        <end position="894"/>
    </location>
</feature>
<dbReference type="InterPro" id="IPR011545">
    <property type="entry name" value="DEAD/DEAH_box_helicase_dom"/>
</dbReference>